<dbReference type="Pfam" id="PF00390">
    <property type="entry name" value="malic"/>
    <property type="match status" value="1"/>
</dbReference>
<dbReference type="GO" id="GO:0006108">
    <property type="term" value="P:malate metabolic process"/>
    <property type="evidence" value="ECO:0007669"/>
    <property type="project" value="TreeGrafter"/>
</dbReference>
<keyword evidence="2" id="KW-0520">NAD</keyword>
<dbReference type="Gene3D" id="3.40.50.10380">
    <property type="entry name" value="Malic enzyme, N-terminal domain"/>
    <property type="match status" value="1"/>
</dbReference>
<evidence type="ECO:0000259" key="5">
    <source>
        <dbReference type="SMART" id="SM01274"/>
    </source>
</evidence>
<dbReference type="Gene3D" id="3.40.50.720">
    <property type="entry name" value="NAD(P)-binding Rossmann-like Domain"/>
    <property type="match status" value="1"/>
</dbReference>
<evidence type="ECO:0000313" key="6">
    <source>
        <dbReference type="EMBL" id="KKP70073.1"/>
    </source>
</evidence>
<dbReference type="SUPFAM" id="SSF53223">
    <property type="entry name" value="Aminoacid dehydrogenase-like, N-terminal domain"/>
    <property type="match status" value="1"/>
</dbReference>
<dbReference type="GO" id="GO:0016616">
    <property type="term" value="F:oxidoreductase activity, acting on the CH-OH group of donors, NAD or NADP as acceptor"/>
    <property type="evidence" value="ECO:0007669"/>
    <property type="project" value="InterPro"/>
</dbReference>
<dbReference type="EMBL" id="LBQC01000046">
    <property type="protein sequence ID" value="KKP70073.1"/>
    <property type="molecule type" value="Genomic_DNA"/>
</dbReference>
<sequence length="655" mass="72598">MTVKCRIQQNERLSMHDALKTIGTAIKKLEADGTQQGLDSVQMSRKMIEFGAQFITKYPGLASQLTGRIGELFYTPNVCKIFKDNAAEVREKIPKAARPLTFEFNQKDANDYLKKGKEKKQAIRKIQQEILDKAEKMFNFYAPGQKWTPEMIQYLTTVITDGGRILGLGDQGLDGQMITFGKASCNTVGTKNGIPREFLLGIGIDVGTSEEKRKDPTYKGLQKTRNVDISEKDADAYTHLILEALDGLKTRLIQFEDFEGVKAYEHLYWAKEHLKTAVFNDDSEGAGAVVATAIKGLESKNVDINKSIILAAGAGGMNSGLAHHLRILYPGIEKNWYFLDKDGLLTENREKIHRHHEDIGMVLKDPAKIEKITKYLKKHNKTIDDCKLDDLFECFKDSLGERGAIIIIGASSAPALISKDLIIKASNYAMGKTPGAQLGAAVFALSNPPDQGELVETAAMAADFEISGKSGGVTSADYLKKFIDDVMKATFNHTHFIGGTRLPTVEGADYVTDQANNVSLFPGLTLASFLGNFTKITDGMWKAGIEALLQYHKDKTKDKRHIFPSTDNLHGLTEFLAEKILLQAIKEGVSKTFDQSELGGFPDFFINLLHYTRGERSQVPREQLPVLKKVCGAFSESRMPAQGEIEELEAKLMKI</sequence>
<comment type="similarity">
    <text evidence="1 3">Belongs to the malic enzymes family.</text>
</comment>
<dbReference type="AlphaFoldDB" id="A0A0G0BKU2"/>
<protein>
    <submittedName>
        <fullName evidence="6">Malic enzyme</fullName>
    </submittedName>
</protein>
<dbReference type="SUPFAM" id="SSF51735">
    <property type="entry name" value="NAD(P)-binding Rossmann-fold domains"/>
    <property type="match status" value="1"/>
</dbReference>
<dbReference type="GO" id="GO:0051287">
    <property type="term" value="F:NAD binding"/>
    <property type="evidence" value="ECO:0007669"/>
    <property type="project" value="InterPro"/>
</dbReference>
<dbReference type="PANTHER" id="PTHR23406:SF34">
    <property type="entry name" value="NAD-DEPENDENT MALIC ENZYME, MITOCHONDRIAL"/>
    <property type="match status" value="1"/>
</dbReference>
<evidence type="ECO:0000256" key="1">
    <source>
        <dbReference type="ARBA" id="ARBA00008785"/>
    </source>
</evidence>
<dbReference type="GO" id="GO:0046872">
    <property type="term" value="F:metal ion binding"/>
    <property type="evidence" value="ECO:0007669"/>
    <property type="project" value="UniProtKB-KW"/>
</dbReference>
<dbReference type="PRINTS" id="PR00072">
    <property type="entry name" value="MALOXRDTASE"/>
</dbReference>
<dbReference type="SMART" id="SM01274">
    <property type="entry name" value="malic"/>
    <property type="match status" value="1"/>
</dbReference>
<dbReference type="Pfam" id="PF03949">
    <property type="entry name" value="Malic_M"/>
    <property type="match status" value="2"/>
</dbReference>
<dbReference type="Proteomes" id="UP000034457">
    <property type="component" value="Unassembled WGS sequence"/>
</dbReference>
<dbReference type="InterPro" id="IPR012301">
    <property type="entry name" value="Malic_N_dom"/>
</dbReference>
<dbReference type="InterPro" id="IPR001891">
    <property type="entry name" value="Malic_OxRdtase"/>
</dbReference>
<comment type="caution">
    <text evidence="6">The sequence shown here is derived from an EMBL/GenBank/DDBJ whole genome shotgun (WGS) entry which is preliminary data.</text>
</comment>
<dbReference type="InterPro" id="IPR012302">
    <property type="entry name" value="Malic_NAD-bd"/>
</dbReference>
<gene>
    <name evidence="6" type="ORF">UR68_C0046G0001</name>
</gene>
<dbReference type="InterPro" id="IPR037062">
    <property type="entry name" value="Malic_N_dom_sf"/>
</dbReference>
<dbReference type="PANTHER" id="PTHR23406">
    <property type="entry name" value="MALIC ENZYME-RELATED"/>
    <property type="match status" value="1"/>
</dbReference>
<feature type="domain" description="Malic enzyme N-terminal" evidence="5">
    <location>
        <begin position="115"/>
        <end position="275"/>
    </location>
</feature>
<keyword evidence="3" id="KW-0479">Metal-binding</keyword>
<evidence type="ECO:0000256" key="2">
    <source>
        <dbReference type="ARBA" id="ARBA00023027"/>
    </source>
</evidence>
<proteinExistence type="inferred from homology"/>
<dbReference type="STRING" id="1618478.UR68_C0046G0001"/>
<reference evidence="6 7" key="1">
    <citation type="journal article" date="2015" name="Nature">
        <title>rRNA introns, odd ribosomes, and small enigmatic genomes across a large radiation of phyla.</title>
        <authorList>
            <person name="Brown C.T."/>
            <person name="Hug L.A."/>
            <person name="Thomas B.C."/>
            <person name="Sharon I."/>
            <person name="Castelle C.J."/>
            <person name="Singh A."/>
            <person name="Wilkins M.J."/>
            <person name="Williams K.H."/>
            <person name="Banfield J.F."/>
        </authorList>
    </citation>
    <scope>NUCLEOTIDE SEQUENCE [LARGE SCALE GENOMIC DNA]</scope>
</reference>
<name>A0A0G0BKU2_9BACT</name>
<evidence type="ECO:0000256" key="3">
    <source>
        <dbReference type="RuleBase" id="RU003427"/>
    </source>
</evidence>
<organism evidence="6 7">
    <name type="scientific">Candidatus Roizmanbacteria bacterium GW2011_GWA2_35_19</name>
    <dbReference type="NCBI Taxonomy" id="1618478"/>
    <lineage>
        <taxon>Bacteria</taxon>
        <taxon>Candidatus Roizmaniibacteriota</taxon>
    </lineage>
</organism>
<dbReference type="InterPro" id="IPR046346">
    <property type="entry name" value="Aminoacid_DH-like_N_sf"/>
</dbReference>
<evidence type="ECO:0000313" key="7">
    <source>
        <dbReference type="Proteomes" id="UP000034457"/>
    </source>
</evidence>
<evidence type="ECO:0000259" key="4">
    <source>
        <dbReference type="SMART" id="SM00919"/>
    </source>
</evidence>
<dbReference type="InterPro" id="IPR036291">
    <property type="entry name" value="NAD(P)-bd_dom_sf"/>
</dbReference>
<feature type="domain" description="Malic enzyme NAD-binding" evidence="4">
    <location>
        <begin position="285"/>
        <end position="585"/>
    </location>
</feature>
<dbReference type="GO" id="GO:0004470">
    <property type="term" value="F:malic enzyme activity"/>
    <property type="evidence" value="ECO:0007669"/>
    <property type="project" value="InterPro"/>
</dbReference>
<accession>A0A0G0BKU2</accession>
<dbReference type="SMART" id="SM00919">
    <property type="entry name" value="Malic_M"/>
    <property type="match status" value="1"/>
</dbReference>